<sequence length="380" mass="44045">MHQLTDQMISGLKNYKYSCVDNSPFSTYVMHPFWNWLAKFYPVWLAPNLITFTGFLLTVTHYLLLCCYNPTFFSTVNVPTWVWLVTSFLVFIAHTLDGTDGKQARRTRSSSALGELFDHGCDSWVCLFLAGSMFSLLGNIYTVREMFMGQWVLFITFLLSHWEKYITGTLFLPWTFDTSQIMVALVFLLAYWRSPTIFMKPLLFGWSTASIFKFTLFFSFYFVHIPITIWNIIRTCPNKQPWHRGLGLWGVIRPLIPVGLLLFSSYIWAYYSPSNLLETNTRTFLFCCGTIASNVTCRLIVAQLCHVPAPMHNKEVYLYSIITFVICFILPINKDTSVECIVLHLITSFVTLDHLHYGYQVVNEISSCLYIKVFSITHQQ</sequence>
<dbReference type="STRING" id="6183.A0A3Q0KIH8"/>
<accession>A0A3Q0KIH8</accession>
<dbReference type="PIRSF" id="PIRSF015665">
    <property type="entry name" value="CHOPT"/>
    <property type="match status" value="1"/>
</dbReference>
<dbReference type="GO" id="GO:0005794">
    <property type="term" value="C:Golgi apparatus"/>
    <property type="evidence" value="ECO:0007669"/>
    <property type="project" value="TreeGrafter"/>
</dbReference>
<comment type="similarity">
    <text evidence="2 5">Belongs to the CDP-alcohol phosphatidyltransferase class-I family.</text>
</comment>
<feature type="transmembrane region" description="Helical" evidence="6">
    <location>
        <begin position="171"/>
        <end position="191"/>
    </location>
</feature>
<dbReference type="Proteomes" id="UP000008854">
    <property type="component" value="Unassembled WGS sequence"/>
</dbReference>
<evidence type="ECO:0000313" key="8">
    <source>
        <dbReference type="WBParaSite" id="Smp_084320.1"/>
    </source>
</evidence>
<keyword evidence="7" id="KW-1185">Reference proteome</keyword>
<feature type="transmembrane region" description="Helical" evidence="6">
    <location>
        <begin position="316"/>
        <end position="333"/>
    </location>
</feature>
<dbReference type="FunCoup" id="A0A3Q0KIH8">
    <property type="interactions" value="1656"/>
</dbReference>
<keyword evidence="3 5" id="KW-0808">Transferase</keyword>
<feature type="transmembrane region" description="Helical" evidence="6">
    <location>
        <begin position="245"/>
        <end position="271"/>
    </location>
</feature>
<feature type="transmembrane region" description="Helical" evidence="6">
    <location>
        <begin position="140"/>
        <end position="159"/>
    </location>
</feature>
<protein>
    <submittedName>
        <fullName evidence="8">Ethanolaminephosphotransferase 6</fullName>
    </submittedName>
</protein>
<evidence type="ECO:0000256" key="4">
    <source>
        <dbReference type="ARBA" id="ARBA00023136"/>
    </source>
</evidence>
<feature type="transmembrane region" description="Helical" evidence="6">
    <location>
        <begin position="283"/>
        <end position="304"/>
    </location>
</feature>
<feature type="transmembrane region" description="Helical" evidence="6">
    <location>
        <begin position="211"/>
        <end position="233"/>
    </location>
</feature>
<dbReference type="GO" id="GO:0006646">
    <property type="term" value="P:phosphatidylethanolamine biosynthetic process"/>
    <property type="evidence" value="ECO:0007669"/>
    <property type="project" value="TreeGrafter"/>
</dbReference>
<feature type="transmembrane region" description="Helical" evidence="6">
    <location>
        <begin position="40"/>
        <end position="64"/>
    </location>
</feature>
<dbReference type="InterPro" id="IPR048254">
    <property type="entry name" value="CDP_ALCOHOL_P_TRANSF_CS"/>
</dbReference>
<organism evidence="7 8">
    <name type="scientific">Schistosoma mansoni</name>
    <name type="common">Blood fluke</name>
    <dbReference type="NCBI Taxonomy" id="6183"/>
    <lineage>
        <taxon>Eukaryota</taxon>
        <taxon>Metazoa</taxon>
        <taxon>Spiralia</taxon>
        <taxon>Lophotrochozoa</taxon>
        <taxon>Platyhelminthes</taxon>
        <taxon>Trematoda</taxon>
        <taxon>Digenea</taxon>
        <taxon>Strigeidida</taxon>
        <taxon>Schistosomatoidea</taxon>
        <taxon>Schistosomatidae</taxon>
        <taxon>Schistosoma</taxon>
    </lineage>
</organism>
<evidence type="ECO:0000256" key="2">
    <source>
        <dbReference type="ARBA" id="ARBA00010441"/>
    </source>
</evidence>
<dbReference type="AlphaFoldDB" id="A0A3Q0KIH8"/>
<comment type="subcellular location">
    <subcellularLocation>
        <location evidence="1">Membrane</location>
    </subcellularLocation>
</comment>
<dbReference type="WBParaSite" id="Smp_084320.1">
    <property type="protein sequence ID" value="Smp_084320.1"/>
    <property type="gene ID" value="Smp_084320"/>
</dbReference>
<dbReference type="InterPro" id="IPR000462">
    <property type="entry name" value="CDP-OH_P_trans"/>
</dbReference>
<evidence type="ECO:0000256" key="3">
    <source>
        <dbReference type="ARBA" id="ARBA00022679"/>
    </source>
</evidence>
<dbReference type="InParanoid" id="A0A3Q0KIH8"/>
<evidence type="ECO:0000256" key="1">
    <source>
        <dbReference type="ARBA" id="ARBA00004370"/>
    </source>
</evidence>
<evidence type="ECO:0000313" key="7">
    <source>
        <dbReference type="Proteomes" id="UP000008854"/>
    </source>
</evidence>
<keyword evidence="6" id="KW-1133">Transmembrane helix</keyword>
<reference evidence="7" key="1">
    <citation type="journal article" date="2012" name="PLoS Negl. Trop. Dis.">
        <title>A systematically improved high quality genome and transcriptome of the human blood fluke Schistosoma mansoni.</title>
        <authorList>
            <person name="Protasio A.V."/>
            <person name="Tsai I.J."/>
            <person name="Babbage A."/>
            <person name="Nichol S."/>
            <person name="Hunt M."/>
            <person name="Aslett M.A."/>
            <person name="De Silva N."/>
            <person name="Velarde G.S."/>
            <person name="Anderson T.J."/>
            <person name="Clark R.C."/>
            <person name="Davidson C."/>
            <person name="Dillon G.P."/>
            <person name="Holroyd N.E."/>
            <person name="LoVerde P.T."/>
            <person name="Lloyd C."/>
            <person name="McQuillan J."/>
            <person name="Oliveira G."/>
            <person name="Otto T.D."/>
            <person name="Parker-Manuel S.J."/>
            <person name="Quail M.A."/>
            <person name="Wilson R.A."/>
            <person name="Zerlotini A."/>
            <person name="Dunne D.W."/>
            <person name="Berriman M."/>
        </authorList>
    </citation>
    <scope>NUCLEOTIDE SEQUENCE [LARGE SCALE GENOMIC DNA]</scope>
    <source>
        <strain evidence="7">Puerto Rican</strain>
    </source>
</reference>
<dbReference type="InterPro" id="IPR043130">
    <property type="entry name" value="CDP-OH_PTrfase_TM_dom"/>
</dbReference>
<dbReference type="GO" id="GO:0005789">
    <property type="term" value="C:endoplasmic reticulum membrane"/>
    <property type="evidence" value="ECO:0007669"/>
    <property type="project" value="TreeGrafter"/>
</dbReference>
<dbReference type="PANTHER" id="PTHR10414">
    <property type="entry name" value="ETHANOLAMINEPHOSPHOTRANSFERASE"/>
    <property type="match status" value="1"/>
</dbReference>
<dbReference type="PANTHER" id="PTHR10414:SF71">
    <property type="entry name" value="FI05338P"/>
    <property type="match status" value="1"/>
</dbReference>
<feature type="transmembrane region" description="Helical" evidence="6">
    <location>
        <begin position="76"/>
        <end position="96"/>
    </location>
</feature>
<proteinExistence type="inferred from homology"/>
<dbReference type="InterPro" id="IPR014472">
    <property type="entry name" value="CHOPT"/>
</dbReference>
<dbReference type="PROSITE" id="PS00379">
    <property type="entry name" value="CDP_ALCOHOL_P_TRANSF"/>
    <property type="match status" value="1"/>
</dbReference>
<keyword evidence="6" id="KW-0812">Transmembrane</keyword>
<name>A0A3Q0KIH8_SCHMA</name>
<dbReference type="Gene3D" id="1.20.120.1760">
    <property type="match status" value="1"/>
</dbReference>
<reference evidence="8" key="2">
    <citation type="submission" date="2018-12" db="UniProtKB">
        <authorList>
            <consortium name="WormBaseParasite"/>
        </authorList>
    </citation>
    <scope>IDENTIFICATION</scope>
    <source>
        <strain evidence="8">Puerto Rican</strain>
    </source>
</reference>
<dbReference type="Pfam" id="PF01066">
    <property type="entry name" value="CDP-OH_P_transf"/>
    <property type="match status" value="1"/>
</dbReference>
<evidence type="ECO:0000256" key="6">
    <source>
        <dbReference type="SAM" id="Phobius"/>
    </source>
</evidence>
<evidence type="ECO:0000256" key="5">
    <source>
        <dbReference type="RuleBase" id="RU003750"/>
    </source>
</evidence>
<keyword evidence="4 6" id="KW-0472">Membrane</keyword>
<dbReference type="GO" id="GO:0004307">
    <property type="term" value="F:ethanolaminephosphotransferase activity"/>
    <property type="evidence" value="ECO:0007669"/>
    <property type="project" value="TreeGrafter"/>
</dbReference>